<dbReference type="Pfam" id="PF05383">
    <property type="entry name" value="La"/>
    <property type="match status" value="1"/>
</dbReference>
<dbReference type="EMBL" id="JAJJMB010010755">
    <property type="protein sequence ID" value="KAI3906576.1"/>
    <property type="molecule type" value="Genomic_DNA"/>
</dbReference>
<dbReference type="InterPro" id="IPR045180">
    <property type="entry name" value="La_dom_prot"/>
</dbReference>
<dbReference type="PROSITE" id="PS50961">
    <property type="entry name" value="HTH_LA"/>
    <property type="match status" value="1"/>
</dbReference>
<proteinExistence type="predicted"/>
<evidence type="ECO:0000313" key="6">
    <source>
        <dbReference type="Proteomes" id="UP001202328"/>
    </source>
</evidence>
<evidence type="ECO:0000256" key="3">
    <source>
        <dbReference type="SAM" id="MobiDB-lite"/>
    </source>
</evidence>
<dbReference type="SUPFAM" id="SSF46785">
    <property type="entry name" value="Winged helix' DNA-binding domain"/>
    <property type="match status" value="1"/>
</dbReference>
<organism evidence="5 6">
    <name type="scientific">Papaver atlanticum</name>
    <dbReference type="NCBI Taxonomy" id="357466"/>
    <lineage>
        <taxon>Eukaryota</taxon>
        <taxon>Viridiplantae</taxon>
        <taxon>Streptophyta</taxon>
        <taxon>Embryophyta</taxon>
        <taxon>Tracheophyta</taxon>
        <taxon>Spermatophyta</taxon>
        <taxon>Magnoliopsida</taxon>
        <taxon>Ranunculales</taxon>
        <taxon>Papaveraceae</taxon>
        <taxon>Papaveroideae</taxon>
        <taxon>Papaver</taxon>
    </lineage>
</organism>
<evidence type="ECO:0000256" key="2">
    <source>
        <dbReference type="PROSITE-ProRule" id="PRU00332"/>
    </source>
</evidence>
<feature type="compositionally biased region" description="Polar residues" evidence="3">
    <location>
        <begin position="104"/>
        <end position="119"/>
    </location>
</feature>
<dbReference type="InterPro" id="IPR036388">
    <property type="entry name" value="WH-like_DNA-bd_sf"/>
</dbReference>
<evidence type="ECO:0000256" key="1">
    <source>
        <dbReference type="ARBA" id="ARBA00022884"/>
    </source>
</evidence>
<dbReference type="CDD" id="cd07323">
    <property type="entry name" value="LAM"/>
    <property type="match status" value="1"/>
</dbReference>
<gene>
    <name evidence="5" type="ORF">MKW98_009484</name>
</gene>
<dbReference type="PANTHER" id="PTHR22792">
    <property type="entry name" value="LUPUS LA PROTEIN-RELATED"/>
    <property type="match status" value="1"/>
</dbReference>
<dbReference type="AlphaFoldDB" id="A0AAD4SFZ1"/>
<protein>
    <recommendedName>
        <fullName evidence="4">HTH La-type RNA-binding domain-containing protein</fullName>
    </recommendedName>
</protein>
<dbReference type="GO" id="GO:0003723">
    <property type="term" value="F:RNA binding"/>
    <property type="evidence" value="ECO:0007669"/>
    <property type="project" value="UniProtKB-UniRule"/>
</dbReference>
<sequence>MNSANNRNASAGASAKARGSSSKSSVRANIGKGKPSVTVASPPPTSVSQELSQQQSSSAGVSVENPQKSSSGTPASTVPDPSMKDSSHKMHSLEGGSKGRDRFTPQQHLKSHQRNSSFRKGSHPPGSYSQNHISHRSFNGRDSNDQHAFIDLSSTITKQMEYYFSPESLQKNIFLCQHMDEQGWVPVSVIAGFHKVKQLVKGIPDCILFILRAVRGSTIVETKGDMIRKRKNDHLQSSNGEGTSEVTASNQMKDHLRGFSAWDKVEDIRNSFFNFTFELPQKMEMHDKIIVIDAMKGLRDDLQHKYDPIKQKFDVASESHSKKIVELVDKHPYVVTPAFQELLSDEQKIQLQLFDMEIAVNKSKLPKESEVSDGQLVKFKALHQELQLVEDEYKSLHSKVLEYGQMIRYVDSFISIVHNKVTV</sequence>
<dbReference type="Proteomes" id="UP001202328">
    <property type="component" value="Unassembled WGS sequence"/>
</dbReference>
<dbReference type="InterPro" id="IPR006630">
    <property type="entry name" value="La_HTH"/>
</dbReference>
<reference evidence="5" key="1">
    <citation type="submission" date="2022-04" db="EMBL/GenBank/DDBJ databases">
        <title>A functionally conserved STORR gene fusion in Papaver species that diverged 16.8 million years ago.</title>
        <authorList>
            <person name="Catania T."/>
        </authorList>
    </citation>
    <scope>NUCLEOTIDE SEQUENCE</scope>
    <source>
        <strain evidence="5">S-188037</strain>
    </source>
</reference>
<dbReference type="PANTHER" id="PTHR22792:SF132">
    <property type="entry name" value="LA-RELATED PROTEIN 1"/>
    <property type="match status" value="1"/>
</dbReference>
<feature type="domain" description="HTH La-type RNA-binding" evidence="4">
    <location>
        <begin position="146"/>
        <end position="239"/>
    </location>
</feature>
<dbReference type="SMART" id="SM00715">
    <property type="entry name" value="LA"/>
    <property type="match status" value="1"/>
</dbReference>
<feature type="compositionally biased region" description="Polar residues" evidence="3">
    <location>
        <begin position="64"/>
        <end position="76"/>
    </location>
</feature>
<feature type="compositionally biased region" description="Low complexity" evidence="3">
    <location>
        <begin position="1"/>
        <end position="25"/>
    </location>
</feature>
<accession>A0AAD4SFZ1</accession>
<keyword evidence="1 2" id="KW-0694">RNA-binding</keyword>
<feature type="compositionally biased region" description="Low complexity" evidence="3">
    <location>
        <begin position="35"/>
        <end position="58"/>
    </location>
</feature>
<evidence type="ECO:0000313" key="5">
    <source>
        <dbReference type="EMBL" id="KAI3906576.1"/>
    </source>
</evidence>
<dbReference type="InterPro" id="IPR036390">
    <property type="entry name" value="WH_DNA-bd_sf"/>
</dbReference>
<evidence type="ECO:0000259" key="4">
    <source>
        <dbReference type="PROSITE" id="PS50961"/>
    </source>
</evidence>
<comment type="caution">
    <text evidence="5">The sequence shown here is derived from an EMBL/GenBank/DDBJ whole genome shotgun (WGS) entry which is preliminary data.</text>
</comment>
<dbReference type="Gene3D" id="1.10.10.10">
    <property type="entry name" value="Winged helix-like DNA-binding domain superfamily/Winged helix DNA-binding domain"/>
    <property type="match status" value="1"/>
</dbReference>
<feature type="compositionally biased region" description="Basic and acidic residues" evidence="3">
    <location>
        <begin position="82"/>
        <end position="103"/>
    </location>
</feature>
<keyword evidence="6" id="KW-1185">Reference proteome</keyword>
<feature type="region of interest" description="Disordered" evidence="3">
    <location>
        <begin position="1"/>
        <end position="145"/>
    </location>
</feature>
<dbReference type="GO" id="GO:0005737">
    <property type="term" value="C:cytoplasm"/>
    <property type="evidence" value="ECO:0007669"/>
    <property type="project" value="UniProtKB-ARBA"/>
</dbReference>
<feature type="compositionally biased region" description="Polar residues" evidence="3">
    <location>
        <begin position="127"/>
        <end position="141"/>
    </location>
</feature>
<name>A0AAD4SFZ1_9MAGN</name>